<gene>
    <name evidence="1" type="ORF">J7337_002992</name>
</gene>
<reference evidence="1" key="1">
    <citation type="journal article" date="2021" name="Mol. Plant Microbe Interact.">
        <title>Telomere to telomere genome assembly of Fusarium musae F31, causal agent of crown rot disease of banana.</title>
        <authorList>
            <person name="Degradi L."/>
            <person name="Tava V."/>
            <person name="Kunova A."/>
            <person name="Cortesi P."/>
            <person name="Saracchi M."/>
            <person name="Pasquali M."/>
        </authorList>
    </citation>
    <scope>NUCLEOTIDE SEQUENCE</scope>
    <source>
        <strain evidence="1">F31</strain>
    </source>
</reference>
<dbReference type="RefSeq" id="XP_044685017.1">
    <property type="nucleotide sequence ID" value="XM_044820717.1"/>
</dbReference>
<sequence>MSIGEVANRAASSIIAGPEDLSEQENHSFHDLLQEWCNARPFSGTTAQVISDKIQESIFEKVSSLWDSDAHMITIPVLNVKKLKATSVAAGYFITNLPVTPLKSEVKTLYMSVKFEPNSQGKDFETCWKDECGLTVSSEFVRFKYGVTKAKAIVNLDKCEELASTGTTRNSSFPLHECVPSGSLRRALATPRASHMSYVSTSGH</sequence>
<protein>
    <submittedName>
        <fullName evidence="1">Uncharacterized protein</fullName>
    </submittedName>
</protein>
<dbReference type="GeneID" id="68310849"/>
<proteinExistence type="predicted"/>
<accession>A0A9P8IUN2</accession>
<organism evidence="1 2">
    <name type="scientific">Fusarium musae</name>
    <dbReference type="NCBI Taxonomy" id="1042133"/>
    <lineage>
        <taxon>Eukaryota</taxon>
        <taxon>Fungi</taxon>
        <taxon>Dikarya</taxon>
        <taxon>Ascomycota</taxon>
        <taxon>Pezizomycotina</taxon>
        <taxon>Sordariomycetes</taxon>
        <taxon>Hypocreomycetidae</taxon>
        <taxon>Hypocreales</taxon>
        <taxon>Nectriaceae</taxon>
        <taxon>Fusarium</taxon>
    </lineage>
</organism>
<dbReference type="AlphaFoldDB" id="A0A9P8IUN2"/>
<dbReference type="Proteomes" id="UP000827133">
    <property type="component" value="Unassembled WGS sequence"/>
</dbReference>
<dbReference type="EMBL" id="JAHBCI010000002">
    <property type="protein sequence ID" value="KAG9506018.1"/>
    <property type="molecule type" value="Genomic_DNA"/>
</dbReference>
<keyword evidence="2" id="KW-1185">Reference proteome</keyword>
<comment type="caution">
    <text evidence="1">The sequence shown here is derived from an EMBL/GenBank/DDBJ whole genome shotgun (WGS) entry which is preliminary data.</text>
</comment>
<name>A0A9P8IUN2_9HYPO</name>
<evidence type="ECO:0000313" key="2">
    <source>
        <dbReference type="Proteomes" id="UP000827133"/>
    </source>
</evidence>
<dbReference type="KEGG" id="fmu:J7337_002992"/>
<evidence type="ECO:0000313" key="1">
    <source>
        <dbReference type="EMBL" id="KAG9506018.1"/>
    </source>
</evidence>